<reference evidence="2 3" key="1">
    <citation type="submission" date="2024-08" db="EMBL/GenBank/DDBJ databases">
        <authorList>
            <person name="Cucini C."/>
            <person name="Frati F."/>
        </authorList>
    </citation>
    <scope>NUCLEOTIDE SEQUENCE [LARGE SCALE GENOMIC DNA]</scope>
</reference>
<dbReference type="SMART" id="SM00181">
    <property type="entry name" value="EGF"/>
    <property type="match status" value="5"/>
</dbReference>
<proteinExistence type="predicted"/>
<name>A0ABP1QHJ7_9HEXA</name>
<comment type="caution">
    <text evidence="2">The sequence shown here is derived from an EMBL/GenBank/DDBJ whole genome shotgun (WGS) entry which is preliminary data.</text>
</comment>
<accession>A0ABP1QHJ7</accession>
<dbReference type="EMBL" id="CAXLJM020000034">
    <property type="protein sequence ID" value="CAL8103251.1"/>
    <property type="molecule type" value="Genomic_DNA"/>
</dbReference>
<dbReference type="InterPro" id="IPR006149">
    <property type="entry name" value="EB_dom"/>
</dbReference>
<dbReference type="Pfam" id="PF01683">
    <property type="entry name" value="EB"/>
    <property type="match status" value="1"/>
</dbReference>
<evidence type="ECO:0000313" key="2">
    <source>
        <dbReference type="EMBL" id="CAL8103251.1"/>
    </source>
</evidence>
<gene>
    <name evidence="2" type="ORF">ODALV1_LOCUS11394</name>
</gene>
<sequence length="635" mass="70597">MFVSEIVFHFEGYKKITMAIRWLSTCCVILLTFLTIEITANRRASHGEPCSRTERCDSRASLTCKAGICECMMADTMIFNSDTGTCAVLAGEKCLFTAVEDDNNVEERSWREEIPCLSDASCENGFCTCYPGFYEAPNGSCAQKKGHREVCESQTACKDDQLLICNNEKVCDCNGTVSTYDFARQTCVGLAGGICNSHDQCVTNAYCSNSAYPDPSVCQCDDGYFENNQGACERRRDFGEPCQNHNNCRTEEYRQLICNANGRCDCNSTSSIYDASFGGCIRKAGAACRDFHYCVPNSRCTIIDGRPAGEAICKCESNYFISSNGKCEPRRGFRENCDLDENCKEGLSCYDGTCQCNASESVYNPKPYEQKCVRLVNSSCDSSEDCVPHAECRWQNDKKVCTCGDRYTPSVNGTCLETHNGDCGDHWIYGCDHNQGLVCNQAKCKCKYENYQRFDTRLMQCISRPLAPCDEVIPCDSNSTCRIGEGHARVCECNEGLVHVDGSCQLTVGQPCKYEHQRKTEEQDKTIPWLTCDTVAPLSCIDNICQCSALQVYDEELKKCRGKVGSLCNLEGLDPEFCIEGAKCRKRRSHEKSEGICQCLSGRGWVPTKESLCTLNHALNSADEDELTYPPLIAI</sequence>
<dbReference type="PANTHER" id="PTHR39069">
    <property type="entry name" value="ECDYSONE-INDUCIBLE GENE E1, ISOFORM A"/>
    <property type="match status" value="1"/>
</dbReference>
<organism evidence="2 3">
    <name type="scientific">Orchesella dallaii</name>
    <dbReference type="NCBI Taxonomy" id="48710"/>
    <lineage>
        <taxon>Eukaryota</taxon>
        <taxon>Metazoa</taxon>
        <taxon>Ecdysozoa</taxon>
        <taxon>Arthropoda</taxon>
        <taxon>Hexapoda</taxon>
        <taxon>Collembola</taxon>
        <taxon>Entomobryomorpha</taxon>
        <taxon>Entomobryoidea</taxon>
        <taxon>Orchesellidae</taxon>
        <taxon>Orchesellinae</taxon>
        <taxon>Orchesella</taxon>
    </lineage>
</organism>
<dbReference type="InterPro" id="IPR000742">
    <property type="entry name" value="EGF"/>
</dbReference>
<protein>
    <recommendedName>
        <fullName evidence="1">EGF-like domain-containing protein</fullName>
    </recommendedName>
</protein>
<dbReference type="Proteomes" id="UP001642540">
    <property type="component" value="Unassembled WGS sequence"/>
</dbReference>
<evidence type="ECO:0000313" key="3">
    <source>
        <dbReference type="Proteomes" id="UP001642540"/>
    </source>
</evidence>
<dbReference type="PANTHER" id="PTHR39069:SF8">
    <property type="entry name" value="FI17111P1"/>
    <property type="match status" value="1"/>
</dbReference>
<dbReference type="PROSITE" id="PS01186">
    <property type="entry name" value="EGF_2"/>
    <property type="match status" value="1"/>
</dbReference>
<feature type="domain" description="EGF-like" evidence="1">
    <location>
        <begin position="218"/>
        <end position="232"/>
    </location>
</feature>
<keyword evidence="3" id="KW-1185">Reference proteome</keyword>
<evidence type="ECO:0000259" key="1">
    <source>
        <dbReference type="PROSITE" id="PS01186"/>
    </source>
</evidence>